<dbReference type="Gene3D" id="3.30.565.10">
    <property type="entry name" value="Histidine kinase-like ATPase, C-terminal domain"/>
    <property type="match status" value="1"/>
</dbReference>
<dbReference type="SUPFAM" id="SSF55874">
    <property type="entry name" value="ATPase domain of HSP90 chaperone/DNA topoisomerase II/histidine kinase"/>
    <property type="match status" value="1"/>
</dbReference>
<keyword evidence="1" id="KW-0418">Kinase</keyword>
<dbReference type="PANTHER" id="PTHR43065">
    <property type="entry name" value="SENSOR HISTIDINE KINASE"/>
    <property type="match status" value="1"/>
</dbReference>
<dbReference type="EMBL" id="CP009517">
    <property type="protein sequence ID" value="AKB81633.1"/>
    <property type="molecule type" value="Genomic_DNA"/>
</dbReference>
<keyword evidence="2" id="KW-1185">Reference proteome</keyword>
<dbReference type="KEGG" id="mbak:MSBR3_1055"/>
<reference evidence="1" key="1">
    <citation type="submission" date="2014-07" db="EMBL/GenBank/DDBJ databases">
        <title>Methanogenic archaea and the global carbon cycle.</title>
        <authorList>
            <person name="Henriksen J.R."/>
            <person name="Luke J."/>
            <person name="Reinhart S."/>
            <person name="Benedict M.N."/>
            <person name="Youngblut N.D."/>
            <person name="Metcalf M.E."/>
            <person name="Whitaker R.J."/>
            <person name="Metcalf W.W."/>
        </authorList>
    </citation>
    <scope>NUCLEOTIDE SEQUENCE [LARGE SCALE GENOMIC DNA]</scope>
    <source>
        <strain evidence="1">3</strain>
    </source>
</reference>
<dbReference type="PATRIC" id="fig|1434107.4.peg.1384"/>
<dbReference type="AlphaFoldDB" id="A0A0E3SLM5"/>
<proteinExistence type="predicted"/>
<name>A0A0E3SLM5_METBA</name>
<dbReference type="STRING" id="1434107.MSBR3_1055"/>
<gene>
    <name evidence="1" type="ORF">MSBR3_1055</name>
</gene>
<dbReference type="GO" id="GO:0016301">
    <property type="term" value="F:kinase activity"/>
    <property type="evidence" value="ECO:0007669"/>
    <property type="project" value="UniProtKB-KW"/>
</dbReference>
<protein>
    <submittedName>
        <fullName evidence="1">Sensory transduction histidine kinase</fullName>
    </submittedName>
</protein>
<keyword evidence="1" id="KW-0808">Transferase</keyword>
<evidence type="ECO:0000313" key="2">
    <source>
        <dbReference type="Proteomes" id="UP000033066"/>
    </source>
</evidence>
<accession>A0A0E3SLM5</accession>
<sequence>MAGSKQEKVQSTSFILIVSDNGIGMPGDFDLKNPASLGMQLVTTLIDQLEGKLELKKDNGTEFTVKFRVI</sequence>
<dbReference type="Proteomes" id="UP000033066">
    <property type="component" value="Chromosome"/>
</dbReference>
<evidence type="ECO:0000313" key="1">
    <source>
        <dbReference type="EMBL" id="AKB81633.1"/>
    </source>
</evidence>
<organism evidence="1 2">
    <name type="scientific">Methanosarcina barkeri 3</name>
    <dbReference type="NCBI Taxonomy" id="1434107"/>
    <lineage>
        <taxon>Archaea</taxon>
        <taxon>Methanobacteriati</taxon>
        <taxon>Methanobacteriota</taxon>
        <taxon>Stenosarchaea group</taxon>
        <taxon>Methanomicrobia</taxon>
        <taxon>Methanosarcinales</taxon>
        <taxon>Methanosarcinaceae</taxon>
        <taxon>Methanosarcina</taxon>
    </lineage>
</organism>
<dbReference type="PANTHER" id="PTHR43065:SF23">
    <property type="entry name" value="SENSOR HISTIDINE KINASE PDTAS"/>
    <property type="match status" value="1"/>
</dbReference>
<dbReference type="HOGENOM" id="CLU_2748144_0_0_2"/>
<dbReference type="InterPro" id="IPR036890">
    <property type="entry name" value="HATPase_C_sf"/>
</dbReference>